<dbReference type="InterPro" id="IPR011006">
    <property type="entry name" value="CheY-like_superfamily"/>
</dbReference>
<dbReference type="InterPro" id="IPR036097">
    <property type="entry name" value="HisK_dim/P_sf"/>
</dbReference>
<organism evidence="13 14">
    <name type="scientific">Chelativorans intermedius</name>
    <dbReference type="NCBI Taxonomy" id="515947"/>
    <lineage>
        <taxon>Bacteria</taxon>
        <taxon>Pseudomonadati</taxon>
        <taxon>Pseudomonadota</taxon>
        <taxon>Alphaproteobacteria</taxon>
        <taxon>Hyphomicrobiales</taxon>
        <taxon>Phyllobacteriaceae</taxon>
        <taxon>Chelativorans</taxon>
    </lineage>
</organism>
<evidence type="ECO:0000256" key="3">
    <source>
        <dbReference type="ARBA" id="ARBA00022553"/>
    </source>
</evidence>
<feature type="modified residue" description="4-aspartylphosphate" evidence="9">
    <location>
        <position position="560"/>
    </location>
</feature>
<feature type="domain" description="PAS" evidence="12">
    <location>
        <begin position="140"/>
        <end position="182"/>
    </location>
</feature>
<dbReference type="PANTHER" id="PTHR43065">
    <property type="entry name" value="SENSOR HISTIDINE KINASE"/>
    <property type="match status" value="1"/>
</dbReference>
<dbReference type="PRINTS" id="PR00344">
    <property type="entry name" value="BCTRLSENSOR"/>
</dbReference>
<dbReference type="SMART" id="SM00388">
    <property type="entry name" value="HisKA"/>
    <property type="match status" value="1"/>
</dbReference>
<dbReference type="Pfam" id="PF00512">
    <property type="entry name" value="HisKA"/>
    <property type="match status" value="1"/>
</dbReference>
<dbReference type="InterPro" id="IPR004358">
    <property type="entry name" value="Sig_transdc_His_kin-like_C"/>
</dbReference>
<evidence type="ECO:0000313" key="14">
    <source>
        <dbReference type="Proteomes" id="UP001589755"/>
    </source>
</evidence>
<protein>
    <recommendedName>
        <fullName evidence="2">histidine kinase</fullName>
        <ecNumber evidence="2">2.7.13.3</ecNumber>
    </recommendedName>
</protein>
<dbReference type="PROSITE" id="PS50112">
    <property type="entry name" value="PAS"/>
    <property type="match status" value="1"/>
</dbReference>
<dbReference type="EC" id="2.7.13.3" evidence="2"/>
<dbReference type="Proteomes" id="UP001589755">
    <property type="component" value="Unassembled WGS sequence"/>
</dbReference>
<evidence type="ECO:0000256" key="6">
    <source>
        <dbReference type="ARBA" id="ARBA00022777"/>
    </source>
</evidence>
<keyword evidence="7 13" id="KW-0067">ATP-binding</keyword>
<evidence type="ECO:0000259" key="12">
    <source>
        <dbReference type="PROSITE" id="PS50112"/>
    </source>
</evidence>
<dbReference type="GO" id="GO:0005524">
    <property type="term" value="F:ATP binding"/>
    <property type="evidence" value="ECO:0007669"/>
    <property type="project" value="UniProtKB-KW"/>
</dbReference>
<dbReference type="Gene3D" id="3.30.565.10">
    <property type="entry name" value="Histidine kinase-like ATPase, C-terminal domain"/>
    <property type="match status" value="1"/>
</dbReference>
<dbReference type="Gene3D" id="1.10.287.130">
    <property type="match status" value="1"/>
</dbReference>
<evidence type="ECO:0000256" key="9">
    <source>
        <dbReference type="PROSITE-ProRule" id="PRU00169"/>
    </source>
</evidence>
<dbReference type="Gene3D" id="3.40.50.2300">
    <property type="match status" value="1"/>
</dbReference>
<dbReference type="PROSITE" id="PS50109">
    <property type="entry name" value="HIS_KIN"/>
    <property type="match status" value="1"/>
</dbReference>
<feature type="domain" description="Histidine kinase" evidence="10">
    <location>
        <begin position="276"/>
        <end position="491"/>
    </location>
</feature>
<comment type="caution">
    <text evidence="13">The sequence shown here is derived from an EMBL/GenBank/DDBJ whole genome shotgun (WGS) entry which is preliminary data.</text>
</comment>
<dbReference type="SUPFAM" id="SSF55785">
    <property type="entry name" value="PYP-like sensor domain (PAS domain)"/>
    <property type="match status" value="1"/>
</dbReference>
<dbReference type="SUPFAM" id="SSF55874">
    <property type="entry name" value="ATPase domain of HSP90 chaperone/DNA topoisomerase II/histidine kinase"/>
    <property type="match status" value="1"/>
</dbReference>
<feature type="domain" description="Response regulatory" evidence="11">
    <location>
        <begin position="511"/>
        <end position="627"/>
    </location>
</feature>
<gene>
    <name evidence="13" type="ORF">ACFFJ2_00610</name>
</gene>
<name>A0ABV6D2R3_9HYPH</name>
<dbReference type="SUPFAM" id="SSF52172">
    <property type="entry name" value="CheY-like"/>
    <property type="match status" value="1"/>
</dbReference>
<dbReference type="InterPro" id="IPR003661">
    <property type="entry name" value="HisK_dim/P_dom"/>
</dbReference>
<dbReference type="InterPro" id="IPR036890">
    <property type="entry name" value="HATPase_C_sf"/>
</dbReference>
<comment type="catalytic activity">
    <reaction evidence="1">
        <text>ATP + protein L-histidine = ADP + protein N-phospho-L-histidine.</text>
        <dbReference type="EC" id="2.7.13.3"/>
    </reaction>
</comment>
<evidence type="ECO:0000256" key="4">
    <source>
        <dbReference type="ARBA" id="ARBA00022679"/>
    </source>
</evidence>
<proteinExistence type="predicted"/>
<keyword evidence="14" id="KW-1185">Reference proteome</keyword>
<evidence type="ECO:0000256" key="2">
    <source>
        <dbReference type="ARBA" id="ARBA00012438"/>
    </source>
</evidence>
<evidence type="ECO:0000256" key="7">
    <source>
        <dbReference type="ARBA" id="ARBA00022840"/>
    </source>
</evidence>
<keyword evidence="3 9" id="KW-0597">Phosphoprotein</keyword>
<dbReference type="PROSITE" id="PS50110">
    <property type="entry name" value="RESPONSE_REGULATORY"/>
    <property type="match status" value="1"/>
</dbReference>
<dbReference type="Pfam" id="PF12860">
    <property type="entry name" value="PAS_7"/>
    <property type="match status" value="1"/>
</dbReference>
<dbReference type="SUPFAM" id="SSF47384">
    <property type="entry name" value="Homodimeric domain of signal transducing histidine kinase"/>
    <property type="match status" value="1"/>
</dbReference>
<evidence type="ECO:0000256" key="8">
    <source>
        <dbReference type="ARBA" id="ARBA00023012"/>
    </source>
</evidence>
<dbReference type="EMBL" id="JBHLXD010000001">
    <property type="protein sequence ID" value="MFC0206898.1"/>
    <property type="molecule type" value="Genomic_DNA"/>
</dbReference>
<keyword evidence="8" id="KW-0902">Two-component regulatory system</keyword>
<dbReference type="InterPro" id="IPR003594">
    <property type="entry name" value="HATPase_dom"/>
</dbReference>
<dbReference type="InterPro" id="IPR005467">
    <property type="entry name" value="His_kinase_dom"/>
</dbReference>
<dbReference type="SMART" id="SM00387">
    <property type="entry name" value="HATPase_c"/>
    <property type="match status" value="1"/>
</dbReference>
<dbReference type="Pfam" id="PF13426">
    <property type="entry name" value="PAS_9"/>
    <property type="match status" value="1"/>
</dbReference>
<dbReference type="CDD" id="cd00082">
    <property type="entry name" value="HisKA"/>
    <property type="match status" value="1"/>
</dbReference>
<accession>A0ABV6D2R3</accession>
<dbReference type="InterPro" id="IPR035965">
    <property type="entry name" value="PAS-like_dom_sf"/>
</dbReference>
<evidence type="ECO:0000259" key="11">
    <source>
        <dbReference type="PROSITE" id="PS50110"/>
    </source>
</evidence>
<sequence>MNTGDRIADSAGEALFVEVVEALHEGLAVFDESGCLLRYNRHFVALNPPIADLIRPGARWDVLLREAHGRGAISEVARARMNALERQIAAGLSTTEPVEVEGPNGTLFEVAMHPTATGGFVLTERDITERRRLAEAEREVEQMLRRVLDACPAAVMMTRLEGGEVIYRSPAAIELLGLERKSYRWFARPEERADFLTALLPSGRVDDMQVTARRSDGSEFPALVSARQIEHRGEAVIVSTVTDRSRELALRQALADQREQIFQAEKLSALGELLAGVAHELNNPLSVVVGHALMLRDEIDDPAILARIGKISDAAERCSRIVKAFLAMARQQPAELEPTNLAEAIEMAVEAMVNGASEFHAEVECSIAPDLPEVLCDSHQMSQVFINLLANADQAMRMSGVGSRIRIDVRSDGAQGTVLIDILDDGPGIPPEIRSRIFDPLFTTKAPGQGTGIGLAFAHRVISAHGGTIRLLDCSGDGRGACFRISLPVHETRRSGAEVVDPLPEQSQELRILVIDDEPEVADLIRDLLRRDAHLVDSVTSGETALTMLGHQRYDVILSDLKMPGLDGRGLYEVLQRDFPDAVSRMAFVTGDTMARETRNFLAECGRPWLEKPVIPDDLRKLVRAVLEGQQERRKANERA</sequence>
<keyword evidence="4" id="KW-0808">Transferase</keyword>
<evidence type="ECO:0000259" key="10">
    <source>
        <dbReference type="PROSITE" id="PS50109"/>
    </source>
</evidence>
<dbReference type="InterPro" id="IPR001789">
    <property type="entry name" value="Sig_transdc_resp-reg_receiver"/>
</dbReference>
<evidence type="ECO:0000313" key="13">
    <source>
        <dbReference type="EMBL" id="MFC0206898.1"/>
    </source>
</evidence>
<dbReference type="Pfam" id="PF00072">
    <property type="entry name" value="Response_reg"/>
    <property type="match status" value="1"/>
</dbReference>
<dbReference type="PANTHER" id="PTHR43065:SF10">
    <property type="entry name" value="PEROXIDE STRESS-ACTIVATED HISTIDINE KINASE MAK3"/>
    <property type="match status" value="1"/>
</dbReference>
<dbReference type="Gene3D" id="3.30.450.20">
    <property type="entry name" value="PAS domain"/>
    <property type="match status" value="2"/>
</dbReference>
<evidence type="ECO:0000256" key="1">
    <source>
        <dbReference type="ARBA" id="ARBA00000085"/>
    </source>
</evidence>
<dbReference type="RefSeq" id="WP_261518925.1">
    <property type="nucleotide sequence ID" value="NZ_JAODNW010000002.1"/>
</dbReference>
<dbReference type="NCBIfam" id="TIGR00229">
    <property type="entry name" value="sensory_box"/>
    <property type="match status" value="1"/>
</dbReference>
<dbReference type="InterPro" id="IPR000014">
    <property type="entry name" value="PAS"/>
</dbReference>
<keyword evidence="5" id="KW-0547">Nucleotide-binding</keyword>
<evidence type="ECO:0000256" key="5">
    <source>
        <dbReference type="ARBA" id="ARBA00022741"/>
    </source>
</evidence>
<reference evidence="13 14" key="1">
    <citation type="submission" date="2024-09" db="EMBL/GenBank/DDBJ databases">
        <authorList>
            <person name="Sun Q."/>
            <person name="Mori K."/>
        </authorList>
    </citation>
    <scope>NUCLEOTIDE SEQUENCE [LARGE SCALE GENOMIC DNA]</scope>
    <source>
        <strain evidence="13 14">CCM 8543</strain>
    </source>
</reference>
<keyword evidence="6" id="KW-0418">Kinase</keyword>
<dbReference type="Pfam" id="PF02518">
    <property type="entry name" value="HATPase_c"/>
    <property type="match status" value="1"/>
</dbReference>
<dbReference type="SMART" id="SM00448">
    <property type="entry name" value="REC"/>
    <property type="match status" value="1"/>
</dbReference>